<protein>
    <recommendedName>
        <fullName evidence="2">GED domain-containing protein</fullName>
    </recommendedName>
</protein>
<organism evidence="3 4">
    <name type="scientific">Gossypium darwinii</name>
    <name type="common">Darwin's cotton</name>
    <name type="synonym">Gossypium barbadense var. darwinii</name>
    <dbReference type="NCBI Taxonomy" id="34276"/>
    <lineage>
        <taxon>Eukaryota</taxon>
        <taxon>Viridiplantae</taxon>
        <taxon>Streptophyta</taxon>
        <taxon>Embryophyta</taxon>
        <taxon>Tracheophyta</taxon>
        <taxon>Spermatophyta</taxon>
        <taxon>Magnoliopsida</taxon>
        <taxon>eudicotyledons</taxon>
        <taxon>Gunneridae</taxon>
        <taxon>Pentapetalae</taxon>
        <taxon>rosids</taxon>
        <taxon>malvids</taxon>
        <taxon>Malvales</taxon>
        <taxon>Malvaceae</taxon>
        <taxon>Malvoideae</taxon>
        <taxon>Gossypium</taxon>
    </lineage>
</organism>
<name>A0A5D2H418_GOSDA</name>
<keyword evidence="4" id="KW-1185">Reference proteome</keyword>
<evidence type="ECO:0000256" key="1">
    <source>
        <dbReference type="ARBA" id="ARBA00023175"/>
    </source>
</evidence>
<dbReference type="Pfam" id="PF01031">
    <property type="entry name" value="Dynamin_M"/>
    <property type="match status" value="1"/>
</dbReference>
<reference evidence="3 4" key="1">
    <citation type="submission" date="2019-06" db="EMBL/GenBank/DDBJ databases">
        <title>WGS assembly of Gossypium darwinii.</title>
        <authorList>
            <person name="Chen Z.J."/>
            <person name="Sreedasyam A."/>
            <person name="Ando A."/>
            <person name="Song Q."/>
            <person name="De L."/>
            <person name="Hulse-Kemp A."/>
            <person name="Ding M."/>
            <person name="Ye W."/>
            <person name="Kirkbride R."/>
            <person name="Jenkins J."/>
            <person name="Plott C."/>
            <person name="Lovell J."/>
            <person name="Lin Y.-M."/>
            <person name="Vaughn R."/>
            <person name="Liu B."/>
            <person name="Li W."/>
            <person name="Simpson S."/>
            <person name="Scheffler B."/>
            <person name="Saski C."/>
            <person name="Grover C."/>
            <person name="Hu G."/>
            <person name="Conover J."/>
            <person name="Carlson J."/>
            <person name="Shu S."/>
            <person name="Boston L."/>
            <person name="Williams M."/>
            <person name="Peterson D."/>
            <person name="Mcgee K."/>
            <person name="Jones D."/>
            <person name="Wendel J."/>
            <person name="Stelly D."/>
            <person name="Grimwood J."/>
            <person name="Schmutz J."/>
        </authorList>
    </citation>
    <scope>NUCLEOTIDE SEQUENCE [LARGE SCALE GENOMIC DNA]</scope>
    <source>
        <strain evidence="3">1808015.09</strain>
    </source>
</reference>
<evidence type="ECO:0000313" key="4">
    <source>
        <dbReference type="Proteomes" id="UP000323506"/>
    </source>
</evidence>
<accession>A0A5D2H418</accession>
<dbReference type="GO" id="GO:0005886">
    <property type="term" value="C:plasma membrane"/>
    <property type="evidence" value="ECO:0007669"/>
    <property type="project" value="TreeGrafter"/>
</dbReference>
<dbReference type="InterPro" id="IPR000375">
    <property type="entry name" value="Dynamin_stalk"/>
</dbReference>
<dbReference type="GO" id="GO:0008017">
    <property type="term" value="F:microtubule binding"/>
    <property type="evidence" value="ECO:0007669"/>
    <property type="project" value="TreeGrafter"/>
</dbReference>
<dbReference type="EMBL" id="CM017690">
    <property type="protein sequence ID" value="TYH24994.1"/>
    <property type="molecule type" value="Genomic_DNA"/>
</dbReference>
<dbReference type="PROSITE" id="PS51388">
    <property type="entry name" value="GED"/>
    <property type="match status" value="1"/>
</dbReference>
<feature type="domain" description="GED" evidence="2">
    <location>
        <begin position="324"/>
        <end position="391"/>
    </location>
</feature>
<dbReference type="PANTHER" id="PTHR11566:SF159">
    <property type="entry name" value="PHRAGMOPLASTIN DRP1A"/>
    <property type="match status" value="1"/>
</dbReference>
<dbReference type="Gene3D" id="3.40.50.300">
    <property type="entry name" value="P-loop containing nucleotide triphosphate hydrolases"/>
    <property type="match status" value="1"/>
</dbReference>
<dbReference type="Gene3D" id="1.20.120.1240">
    <property type="entry name" value="Dynamin, middle domain"/>
    <property type="match status" value="1"/>
</dbReference>
<dbReference type="GO" id="GO:0003924">
    <property type="term" value="F:GTPase activity"/>
    <property type="evidence" value="ECO:0007669"/>
    <property type="project" value="InterPro"/>
</dbReference>
<keyword evidence="1" id="KW-0505">Motor protein</keyword>
<dbReference type="InterPro" id="IPR022812">
    <property type="entry name" value="Dynamin"/>
</dbReference>
<dbReference type="GO" id="GO:0006898">
    <property type="term" value="P:receptor-mediated endocytosis"/>
    <property type="evidence" value="ECO:0007669"/>
    <property type="project" value="TreeGrafter"/>
</dbReference>
<dbReference type="GO" id="GO:0005874">
    <property type="term" value="C:microtubule"/>
    <property type="evidence" value="ECO:0007669"/>
    <property type="project" value="TreeGrafter"/>
</dbReference>
<dbReference type="Proteomes" id="UP000323506">
    <property type="component" value="Chromosome A03"/>
</dbReference>
<sequence length="391" mass="44947">MILEGKSYRLKFPWVGVVNRSQADINKNVDMIAARRREREYFSTTPEYRHLAHRMGFEHLAKMLSKHLETVIKSRIPGIQSLINKTIAELETESSRLGNPIAADAGGKLYTIMEICHLFDQNFREHLDGVYVSRLVLPSLIHLSLTSFNFANFVRDFVLTFNVVHRRTGGDKVYNIFDNQLPAALKMNIRKLIMKLMEADGYQPHLIAPEQGYRRLIESTLITIRSPAEVAVDATHSILKDLVHKAMSETPELKQYPALRVEVGNAAIESLERMRVQSKKETLQLVDMECCYLTVEFFRKLPQDVDKGGSATQSIFDRYNDSYLRRIGSTVLSYVNMVCATLRHSIRKSIVYCQVREAKRSLLDFFYTELGKLEQKRLSALLNKDPAIMER</sequence>
<dbReference type="SUPFAM" id="SSF52540">
    <property type="entry name" value="P-loop containing nucleoside triphosphate hydrolases"/>
    <property type="match status" value="1"/>
</dbReference>
<dbReference type="SMART" id="SM00302">
    <property type="entry name" value="GED"/>
    <property type="match status" value="1"/>
</dbReference>
<dbReference type="GO" id="GO:0005737">
    <property type="term" value="C:cytoplasm"/>
    <property type="evidence" value="ECO:0007669"/>
    <property type="project" value="TreeGrafter"/>
</dbReference>
<dbReference type="AlphaFoldDB" id="A0A5D2H418"/>
<evidence type="ECO:0000259" key="2">
    <source>
        <dbReference type="PROSITE" id="PS51388"/>
    </source>
</evidence>
<evidence type="ECO:0000313" key="3">
    <source>
        <dbReference type="EMBL" id="TYH24994.1"/>
    </source>
</evidence>
<dbReference type="Pfam" id="PF02212">
    <property type="entry name" value="GED"/>
    <property type="match status" value="1"/>
</dbReference>
<dbReference type="InterPro" id="IPR003130">
    <property type="entry name" value="GED"/>
</dbReference>
<dbReference type="GO" id="GO:0005525">
    <property type="term" value="F:GTP binding"/>
    <property type="evidence" value="ECO:0007669"/>
    <property type="project" value="InterPro"/>
</dbReference>
<dbReference type="InterPro" id="IPR020850">
    <property type="entry name" value="GED_dom"/>
</dbReference>
<dbReference type="PANTHER" id="PTHR11566">
    <property type="entry name" value="DYNAMIN"/>
    <property type="match status" value="1"/>
</dbReference>
<dbReference type="InterPro" id="IPR027417">
    <property type="entry name" value="P-loop_NTPase"/>
</dbReference>
<proteinExistence type="predicted"/>
<gene>
    <name evidence="3" type="ORF">ES288_A03G134200v1</name>
</gene>